<evidence type="ECO:0008006" key="7">
    <source>
        <dbReference type="Google" id="ProtNLM"/>
    </source>
</evidence>
<dbReference type="EMBL" id="RCSW01000013">
    <property type="protein sequence ID" value="KAF7940944.1"/>
    <property type="molecule type" value="Genomic_DNA"/>
</dbReference>
<proteinExistence type="inferred from homology"/>
<organism evidence="5 6">
    <name type="scientific">Botrytis byssoidea</name>
    <dbReference type="NCBI Taxonomy" id="139641"/>
    <lineage>
        <taxon>Eukaryota</taxon>
        <taxon>Fungi</taxon>
        <taxon>Dikarya</taxon>
        <taxon>Ascomycota</taxon>
        <taxon>Pezizomycotina</taxon>
        <taxon>Leotiomycetes</taxon>
        <taxon>Helotiales</taxon>
        <taxon>Sclerotiniaceae</taxon>
        <taxon>Botrytis</taxon>
    </lineage>
</organism>
<gene>
    <name evidence="5" type="ORF">EAE97_007129</name>
</gene>
<dbReference type="SUPFAM" id="SSF103473">
    <property type="entry name" value="MFS general substrate transporter"/>
    <property type="match status" value="1"/>
</dbReference>
<feature type="transmembrane region" description="Helical" evidence="4">
    <location>
        <begin position="44"/>
        <end position="60"/>
    </location>
</feature>
<feature type="transmembrane region" description="Helical" evidence="4">
    <location>
        <begin position="340"/>
        <end position="360"/>
    </location>
</feature>
<feature type="transmembrane region" description="Helical" evidence="4">
    <location>
        <begin position="265"/>
        <end position="287"/>
    </location>
</feature>
<comment type="caution">
    <text evidence="5">The sequence shown here is derived from an EMBL/GenBank/DDBJ whole genome shotgun (WGS) entry which is preliminary data.</text>
</comment>
<feature type="region of interest" description="Disordered" evidence="3">
    <location>
        <begin position="1"/>
        <end position="40"/>
    </location>
</feature>
<feature type="transmembrane region" description="Helical" evidence="4">
    <location>
        <begin position="299"/>
        <end position="320"/>
    </location>
</feature>
<dbReference type="InterPro" id="IPR050327">
    <property type="entry name" value="Proton-linked_MCT"/>
</dbReference>
<accession>A0A9P5LYG3</accession>
<dbReference type="Proteomes" id="UP000710849">
    <property type="component" value="Unassembled WGS sequence"/>
</dbReference>
<dbReference type="PANTHER" id="PTHR11360:SF252">
    <property type="entry name" value="MAJOR FACILITATOR SUPERFAMILY (MFS) PROFILE DOMAIN-CONTAINING PROTEIN-RELATED"/>
    <property type="match status" value="1"/>
</dbReference>
<dbReference type="GO" id="GO:0016020">
    <property type="term" value="C:membrane"/>
    <property type="evidence" value="ECO:0007669"/>
    <property type="project" value="UniProtKB-SubCell"/>
</dbReference>
<feature type="transmembrane region" description="Helical" evidence="4">
    <location>
        <begin position="367"/>
        <end position="387"/>
    </location>
</feature>
<feature type="transmembrane region" description="Helical" evidence="4">
    <location>
        <begin position="142"/>
        <end position="162"/>
    </location>
</feature>
<keyword evidence="6" id="KW-1185">Reference proteome</keyword>
<dbReference type="PANTHER" id="PTHR11360">
    <property type="entry name" value="MONOCARBOXYLATE TRANSPORTER"/>
    <property type="match status" value="1"/>
</dbReference>
<keyword evidence="4" id="KW-1133">Transmembrane helix</keyword>
<comment type="subcellular location">
    <subcellularLocation>
        <location evidence="1">Membrane</location>
        <topology evidence="1">Multi-pass membrane protein</topology>
    </subcellularLocation>
</comment>
<feature type="transmembrane region" description="Helical" evidence="4">
    <location>
        <begin position="216"/>
        <end position="238"/>
    </location>
</feature>
<keyword evidence="4" id="KW-0472">Membrane</keyword>
<feature type="transmembrane region" description="Helical" evidence="4">
    <location>
        <begin position="67"/>
        <end position="86"/>
    </location>
</feature>
<dbReference type="GO" id="GO:0022857">
    <property type="term" value="F:transmembrane transporter activity"/>
    <property type="evidence" value="ECO:0007669"/>
    <property type="project" value="InterPro"/>
</dbReference>
<evidence type="ECO:0000256" key="3">
    <source>
        <dbReference type="SAM" id="MobiDB-lite"/>
    </source>
</evidence>
<feature type="transmembrane region" description="Helical" evidence="4">
    <location>
        <begin position="106"/>
        <end position="130"/>
    </location>
</feature>
<dbReference type="Gene3D" id="1.20.1250.20">
    <property type="entry name" value="MFS general substrate transporter like domains"/>
    <property type="match status" value="1"/>
</dbReference>
<dbReference type="InterPro" id="IPR036259">
    <property type="entry name" value="MFS_trans_sf"/>
</dbReference>
<reference evidence="5 6" key="1">
    <citation type="journal article" date="2020" name="Genome Biol. Evol.">
        <title>Comparative genomics of Sclerotiniaceae.</title>
        <authorList>
            <person name="Valero Jimenez C.A."/>
            <person name="Steentjes M."/>
            <person name="Scholten O.E."/>
            <person name="Van Kan J.A.L."/>
        </authorList>
    </citation>
    <scope>NUCLEOTIDE SEQUENCE [LARGE SCALE GENOMIC DNA]</scope>
    <source>
        <strain evidence="5 6">MUCL 94</strain>
    </source>
</reference>
<evidence type="ECO:0000256" key="1">
    <source>
        <dbReference type="ARBA" id="ARBA00004141"/>
    </source>
</evidence>
<sequence length="401" mass="43773">MATGSDEEKNKRTDAVSPDSSPDAKAPLHESTPQSPPTSPNGGLRAWLCVLGAFFIFKYLKGESLQALELFSLIISPLCLSLHYRYHGLAVYNHFWWCLLALYPGHYLIEVIYGIVIGLGASLVYIPTLAIISTQFTTKRPFMIGCASLGSNIGGIIFPIMFRRLEPKVGFCWAVRAIGFISLGTLAVSLAILSRHKGPKSATGKAIFDFKAFTELPFLGFAVSLLIFVAFYIPLFYIPSYAIYSLKIDEYLSFYLLAITNARSFFGRTVPFLIANLVGSIQIFVFLDRCRCHRIHNEAGFIVFCIIWGFISGVLVKAPAAAVAHPTLSPPMSLIGTRLGMSWITAAIGILVGPPIAGALVDLNTDYFVKAIVFAGVVMAAGAVYHMPPLLAAIKYKPVED</sequence>
<evidence type="ECO:0000256" key="2">
    <source>
        <dbReference type="ARBA" id="ARBA00006727"/>
    </source>
</evidence>
<feature type="transmembrane region" description="Helical" evidence="4">
    <location>
        <begin position="174"/>
        <end position="195"/>
    </location>
</feature>
<dbReference type="AlphaFoldDB" id="A0A9P5LYG3"/>
<evidence type="ECO:0000313" key="6">
    <source>
        <dbReference type="Proteomes" id="UP000710849"/>
    </source>
</evidence>
<feature type="compositionally biased region" description="Basic and acidic residues" evidence="3">
    <location>
        <begin position="1"/>
        <end position="14"/>
    </location>
</feature>
<evidence type="ECO:0000313" key="5">
    <source>
        <dbReference type="EMBL" id="KAF7940944.1"/>
    </source>
</evidence>
<name>A0A9P5LYG3_9HELO</name>
<dbReference type="InterPro" id="IPR011701">
    <property type="entry name" value="MFS"/>
</dbReference>
<dbReference type="Pfam" id="PF07690">
    <property type="entry name" value="MFS_1"/>
    <property type="match status" value="1"/>
</dbReference>
<keyword evidence="4" id="KW-0812">Transmembrane</keyword>
<comment type="similarity">
    <text evidence="2">Belongs to the major facilitator superfamily. Monocarboxylate porter (TC 2.A.1.13) family.</text>
</comment>
<protein>
    <recommendedName>
        <fullName evidence="7">Major facilitator superfamily (MFS) profile domain-containing protein</fullName>
    </recommendedName>
</protein>
<dbReference type="GeneID" id="62150718"/>
<dbReference type="RefSeq" id="XP_038731833.1">
    <property type="nucleotide sequence ID" value="XM_038877643.1"/>
</dbReference>
<evidence type="ECO:0000256" key="4">
    <source>
        <dbReference type="SAM" id="Phobius"/>
    </source>
</evidence>